<reference evidence="2" key="1">
    <citation type="submission" date="2022-08" db="EMBL/GenBank/DDBJ databases">
        <title>Genome analysis of Corynebacteriales strain.</title>
        <authorList>
            <person name="Lee S.D."/>
        </authorList>
    </citation>
    <scope>NUCLEOTIDE SEQUENCE</scope>
    <source>
        <strain evidence="2">D3-21</strain>
    </source>
</reference>
<evidence type="ECO:0000313" key="3">
    <source>
        <dbReference type="Proteomes" id="UP001152755"/>
    </source>
</evidence>
<proteinExistence type="predicted"/>
<feature type="compositionally biased region" description="Basic and acidic residues" evidence="1">
    <location>
        <begin position="117"/>
        <end position="130"/>
    </location>
</feature>
<evidence type="ECO:0000313" key="2">
    <source>
        <dbReference type="EMBL" id="MDG3013574.1"/>
    </source>
</evidence>
<dbReference type="Proteomes" id="UP001152755">
    <property type="component" value="Unassembled WGS sequence"/>
</dbReference>
<name>A0A9X4LYH1_9ACTN</name>
<dbReference type="EMBL" id="JANRHA010000001">
    <property type="protein sequence ID" value="MDG3013574.1"/>
    <property type="molecule type" value="Genomic_DNA"/>
</dbReference>
<organism evidence="2 3">
    <name type="scientific">Speluncibacter jeojiensis</name>
    <dbReference type="NCBI Taxonomy" id="2710754"/>
    <lineage>
        <taxon>Bacteria</taxon>
        <taxon>Bacillati</taxon>
        <taxon>Actinomycetota</taxon>
        <taxon>Actinomycetes</taxon>
        <taxon>Mycobacteriales</taxon>
        <taxon>Speluncibacteraceae</taxon>
        <taxon>Speluncibacter</taxon>
    </lineage>
</organism>
<evidence type="ECO:0000256" key="1">
    <source>
        <dbReference type="SAM" id="MobiDB-lite"/>
    </source>
</evidence>
<keyword evidence="3" id="KW-1185">Reference proteome</keyword>
<sequence>MKAVLLSSTYYLDPAVAGLSGDAERLFTRAMAYCGAAETRGFVPQSVLKTFGIRSVSRRVLELIASRLWVETDTDMDGNPVRGYYFRNWDPWQESGNKLVERRRNDAERQRRKRQRSRESHDPVSRDMSRDVTPPIEVKAKEGTYVPSRASHVSDARDPSETPGSPVDVDGWKLVRALIPIEHPQAVRTALAIESGALLKSGTPEPDVHAALERWLAKPNLGPRTLPSLVSEVIRERVPATATPGRGTSTAKAEGWLNLGQQLATPNSQKAIDQ</sequence>
<feature type="compositionally biased region" description="Basic and acidic residues" evidence="1">
    <location>
        <begin position="100"/>
        <end position="109"/>
    </location>
</feature>
<feature type="region of interest" description="Disordered" evidence="1">
    <location>
        <begin position="100"/>
        <end position="167"/>
    </location>
</feature>
<protein>
    <submittedName>
        <fullName evidence="2">Uncharacterized protein</fullName>
    </submittedName>
</protein>
<comment type="caution">
    <text evidence="2">The sequence shown here is derived from an EMBL/GenBank/DDBJ whole genome shotgun (WGS) entry which is preliminary data.</text>
</comment>
<dbReference type="AlphaFoldDB" id="A0A9X4LYH1"/>
<gene>
    <name evidence="2" type="ORF">NVS88_03260</name>
</gene>
<accession>A0A9X4LYH1</accession>
<dbReference type="RefSeq" id="WP_277835141.1">
    <property type="nucleotide sequence ID" value="NZ_JAAIVF010000007.1"/>
</dbReference>